<evidence type="ECO:0000259" key="1">
    <source>
        <dbReference type="Pfam" id="PF03235"/>
    </source>
</evidence>
<accession>A0A4U8Q336</accession>
<comment type="caution">
    <text evidence="2">The sequence shown here is derived from an EMBL/GenBank/DDBJ whole genome shotgun (WGS) entry which is preliminary data.</text>
</comment>
<dbReference type="PANTHER" id="PTHR39639">
    <property type="entry name" value="CHROMOSOME 16, WHOLE GENOME SHOTGUN SEQUENCE"/>
    <property type="match status" value="1"/>
</dbReference>
<evidence type="ECO:0000313" key="3">
    <source>
        <dbReference type="Proteomes" id="UP000306509"/>
    </source>
</evidence>
<reference evidence="2 3" key="1">
    <citation type="journal article" date="2019" name="Anaerobe">
        <title>Detection of Robinsoniella peoriensis in multiple bone samples of a trauma patient.</title>
        <authorList>
            <person name="Schrottner P."/>
            <person name="Hartwich K."/>
            <person name="Bunk B."/>
            <person name="Schober I."/>
            <person name="Helbig S."/>
            <person name="Rudolph W.W."/>
            <person name="Gunzer F."/>
        </authorList>
    </citation>
    <scope>NUCLEOTIDE SEQUENCE [LARGE SCALE GENOMIC DNA]</scope>
    <source>
        <strain evidence="2 3">DSM 106044</strain>
    </source>
</reference>
<dbReference type="AlphaFoldDB" id="A0A4U8Q336"/>
<dbReference type="InterPro" id="IPR004919">
    <property type="entry name" value="GmrSD_N"/>
</dbReference>
<protein>
    <recommendedName>
        <fullName evidence="1">GmrSD restriction endonucleases N-terminal domain-containing protein</fullName>
    </recommendedName>
</protein>
<sequence>MKELNLYPIDYPFETLVSRVEKKTLNLSPDFQRKYKWNREDEKKTSKFIESCLLRIPLPTCYFAEDENKRHMVIDGVQRITTIVRFYNNEFCLEGLTQLNNLNGLYYRDLGDLQNDFDTYTIRCIVLRKDNDKSLIKDIFSRLNQGAVELTPQEVRHAIYPGNFDILLHRLASIPGVAMLSKNGNTDLEVDEIVLRYFAFKGVLSDYDGNIKEYLDTKMESLQDLTEEEAVIMENDFKETLEKCILLFGMDKVFTDTSKKRKYRSVILYDVLMWSMYQIEAEVIEDKREEILEKFECLCASSEFKKTTAGGSQMRTQIAKRRTLWWSMIDEYKCL</sequence>
<proteinExistence type="predicted"/>
<dbReference type="Pfam" id="PF03235">
    <property type="entry name" value="GmrSD_N"/>
    <property type="match status" value="1"/>
</dbReference>
<keyword evidence="3" id="KW-1185">Reference proteome</keyword>
<organism evidence="2 3">
    <name type="scientific">Robinsoniella peoriensis</name>
    <dbReference type="NCBI Taxonomy" id="180332"/>
    <lineage>
        <taxon>Bacteria</taxon>
        <taxon>Bacillati</taxon>
        <taxon>Bacillota</taxon>
        <taxon>Clostridia</taxon>
        <taxon>Lachnospirales</taxon>
        <taxon>Lachnospiraceae</taxon>
        <taxon>Robinsoniella</taxon>
    </lineage>
</organism>
<name>A0A4U8Q336_9FIRM</name>
<gene>
    <name evidence="2" type="ORF">DSM106044_04394</name>
</gene>
<dbReference type="RefSeq" id="WP_138003673.1">
    <property type="nucleotide sequence ID" value="NZ_QGQD01000084.1"/>
</dbReference>
<dbReference type="Proteomes" id="UP000306509">
    <property type="component" value="Unassembled WGS sequence"/>
</dbReference>
<dbReference type="PANTHER" id="PTHR39639:SF1">
    <property type="entry name" value="DUF262 DOMAIN-CONTAINING PROTEIN"/>
    <property type="match status" value="1"/>
</dbReference>
<evidence type="ECO:0000313" key="2">
    <source>
        <dbReference type="EMBL" id="TLC98778.1"/>
    </source>
</evidence>
<dbReference type="EMBL" id="QGQD01000084">
    <property type="protein sequence ID" value="TLC98778.1"/>
    <property type="molecule type" value="Genomic_DNA"/>
</dbReference>
<feature type="domain" description="GmrSD restriction endonucleases N-terminal" evidence="1">
    <location>
        <begin position="16"/>
        <end position="160"/>
    </location>
</feature>